<dbReference type="Proteomes" id="UP000008784">
    <property type="component" value="Unassembled WGS sequence"/>
</dbReference>
<dbReference type="HOGENOM" id="CLU_408794_0_0_1"/>
<keyword evidence="2" id="KW-1185">Reference proteome</keyword>
<evidence type="ECO:0000313" key="2">
    <source>
        <dbReference type="Proteomes" id="UP000008784"/>
    </source>
</evidence>
<gene>
    <name evidence="1" type="ORF">AOL_s00004g295</name>
</gene>
<dbReference type="AlphaFoldDB" id="G1WYD5"/>
<dbReference type="InParanoid" id="G1WYD5"/>
<dbReference type="eggNOG" id="ENOG502SAZW">
    <property type="taxonomic scope" value="Eukaryota"/>
</dbReference>
<dbReference type="STRING" id="756982.G1WYD5"/>
<dbReference type="EMBL" id="ADOT01000005">
    <property type="protein sequence ID" value="EGX54262.1"/>
    <property type="molecule type" value="Genomic_DNA"/>
</dbReference>
<dbReference type="GeneID" id="22888155"/>
<name>G1WYD5_ARTOA</name>
<proteinExistence type="predicted"/>
<organism evidence="1 2">
    <name type="scientific">Arthrobotrys oligospora (strain ATCC 24927 / CBS 115.81 / DSM 1491)</name>
    <name type="common">Nematode-trapping fungus</name>
    <name type="synonym">Didymozoophaga oligospora</name>
    <dbReference type="NCBI Taxonomy" id="756982"/>
    <lineage>
        <taxon>Eukaryota</taxon>
        <taxon>Fungi</taxon>
        <taxon>Dikarya</taxon>
        <taxon>Ascomycota</taxon>
        <taxon>Pezizomycotina</taxon>
        <taxon>Orbiliomycetes</taxon>
        <taxon>Orbiliales</taxon>
        <taxon>Orbiliaceae</taxon>
        <taxon>Orbilia</taxon>
        <taxon>Orbilia oligospora</taxon>
    </lineage>
</organism>
<dbReference type="OrthoDB" id="5309189at2759"/>
<evidence type="ECO:0000313" key="1">
    <source>
        <dbReference type="EMBL" id="EGX54262.1"/>
    </source>
</evidence>
<comment type="caution">
    <text evidence="1">The sequence shown here is derived from an EMBL/GenBank/DDBJ whole genome shotgun (WGS) entry which is preliminary data.</text>
</comment>
<reference evidence="1 2" key="1">
    <citation type="journal article" date="2011" name="PLoS Pathog.">
        <title>Genomic and proteomic analyses of the fungus Arthrobotrys oligospora provide insights into nematode-trap formation.</title>
        <authorList>
            <person name="Yang J."/>
            <person name="Wang L."/>
            <person name="Ji X."/>
            <person name="Feng Y."/>
            <person name="Li X."/>
            <person name="Zou C."/>
            <person name="Xu J."/>
            <person name="Ren Y."/>
            <person name="Mi Q."/>
            <person name="Wu J."/>
            <person name="Liu S."/>
            <person name="Liu Y."/>
            <person name="Huang X."/>
            <person name="Wang H."/>
            <person name="Niu X."/>
            <person name="Li J."/>
            <person name="Liang L."/>
            <person name="Luo Y."/>
            <person name="Ji K."/>
            <person name="Zhou W."/>
            <person name="Yu Z."/>
            <person name="Li G."/>
            <person name="Liu Y."/>
            <person name="Li L."/>
            <person name="Qiao M."/>
            <person name="Feng L."/>
            <person name="Zhang K.-Q."/>
        </authorList>
    </citation>
    <scope>NUCLEOTIDE SEQUENCE [LARGE SCALE GENOMIC DNA]</scope>
    <source>
        <strain evidence="2">ATCC 24927 / CBS 115.81 / DSM 1491</strain>
    </source>
</reference>
<dbReference type="RefSeq" id="XP_011117247.1">
    <property type="nucleotide sequence ID" value="XM_011118945.1"/>
</dbReference>
<accession>G1WYD5</accession>
<sequence length="672" mass="76818">MGRVAKCYYCRRDKKKCTWSRIEATTTSQPTTSERCDWCIKFRFQCSKRHFANEVQNPNDIPSSSVPKVTIRPTIEIVRDIDCVFYLLGGILDYENRPVEVTAISHGSLEYTYIPASHNSETAVIPPQWAQGTDLPPYQKPENTDILYQNFAIFNQVRSYCKENLEVELERLLKEADTAVDYLTRKSKIYDAAVLVNLMMTPASSYTTKSIKERHLDRLRMKSPYIEILIENEKNRGQLLYCVKSATIPLADYPAIPIQCKDIQNAQKVLQKFIQERLLGTLPQNEGKSENHSSTVYHKIDPLEHRTLFRLDRDKAELEGWPLQFTGITTMAMKRNLLGETGLHLAKKYGLKNLELKISSDIYHSINSDEITTDFRGCGITLATVLAGRWDEYISDLERQAEALTVRGFFSQAEVPGLEKIQKAFPDLHSNHWSYLDSYQLATLMGNLDFIRQVEASAPEFFSQTYNRHHKNEDNSVYGYLSGIFPELTLGEYHPVILSALAGYTEITRYHLGKNPELSKLQTNSWGGKLGALFLIAFKRGDLELLDLLNEVAPFELNSGERVVLSRQAAELAAPIVFQTWANLAWFDLGGFTWGADSVRCEWWRAILESLYSRYEGTQGTEDRDIQNEKACFVDVIWGLEQSMYLARCGCPSCEEHYLKAHRVLSSSFDQN</sequence>
<evidence type="ECO:0008006" key="3">
    <source>
        <dbReference type="Google" id="ProtNLM"/>
    </source>
</evidence>
<protein>
    <recommendedName>
        <fullName evidence="3">Zn(2)-C6 fungal-type domain-containing protein</fullName>
    </recommendedName>
</protein>